<dbReference type="NCBIfam" id="TIGR02378">
    <property type="entry name" value="nirD_assim_sml"/>
    <property type="match status" value="1"/>
</dbReference>
<dbReference type="InterPro" id="IPR017941">
    <property type="entry name" value="Rieske_2Fe-2S"/>
</dbReference>
<dbReference type="PANTHER" id="PTHR40562:SF1">
    <property type="entry name" value="NITRITE REDUCTASE (NADH) SMALL SUBUNIT"/>
    <property type="match status" value="1"/>
</dbReference>
<dbReference type="SUPFAM" id="SSF50022">
    <property type="entry name" value="ISP domain"/>
    <property type="match status" value="1"/>
</dbReference>
<evidence type="ECO:0000256" key="1">
    <source>
        <dbReference type="ARBA" id="ARBA00022714"/>
    </source>
</evidence>
<evidence type="ECO:0000256" key="6">
    <source>
        <dbReference type="ARBA" id="ARBA00023063"/>
    </source>
</evidence>
<dbReference type="EMBL" id="UOFB01000107">
    <property type="protein sequence ID" value="VAW45909.1"/>
    <property type="molecule type" value="Genomic_DNA"/>
</dbReference>
<dbReference type="PANTHER" id="PTHR40562">
    <property type="match status" value="1"/>
</dbReference>
<dbReference type="InterPro" id="IPR012748">
    <property type="entry name" value="Rieske-like_NirD"/>
</dbReference>
<dbReference type="InterPro" id="IPR036922">
    <property type="entry name" value="Rieske_2Fe-2S_sf"/>
</dbReference>
<dbReference type="InterPro" id="IPR017881">
    <property type="entry name" value="NirD"/>
</dbReference>
<dbReference type="EC" id="1.7.1.4" evidence="8"/>
<keyword evidence="3 8" id="KW-0560">Oxidoreductase</keyword>
<keyword evidence="2" id="KW-0479">Metal-binding</keyword>
<dbReference type="AlphaFoldDB" id="A0A3B0W9A5"/>
<protein>
    <submittedName>
        <fullName evidence="8">Nitrite reductase [NAD(P)H] small subunit</fullName>
        <ecNumber evidence="8">1.7.1.4</ecNumber>
    </submittedName>
</protein>
<evidence type="ECO:0000256" key="2">
    <source>
        <dbReference type="ARBA" id="ARBA00022723"/>
    </source>
</evidence>
<dbReference type="GO" id="GO:0051537">
    <property type="term" value="F:2 iron, 2 sulfur cluster binding"/>
    <property type="evidence" value="ECO:0007669"/>
    <property type="project" value="UniProtKB-KW"/>
</dbReference>
<evidence type="ECO:0000259" key="7">
    <source>
        <dbReference type="PROSITE" id="PS51296"/>
    </source>
</evidence>
<name>A0A3B0W9A5_9ZZZZ</name>
<organism evidence="8">
    <name type="scientific">hydrothermal vent metagenome</name>
    <dbReference type="NCBI Taxonomy" id="652676"/>
    <lineage>
        <taxon>unclassified sequences</taxon>
        <taxon>metagenomes</taxon>
        <taxon>ecological metagenomes</taxon>
    </lineage>
</organism>
<evidence type="ECO:0000313" key="8">
    <source>
        <dbReference type="EMBL" id="VAW45909.1"/>
    </source>
</evidence>
<dbReference type="GO" id="GO:0046872">
    <property type="term" value="F:metal ion binding"/>
    <property type="evidence" value="ECO:0007669"/>
    <property type="project" value="UniProtKB-KW"/>
</dbReference>
<evidence type="ECO:0000256" key="4">
    <source>
        <dbReference type="ARBA" id="ARBA00023004"/>
    </source>
</evidence>
<gene>
    <name evidence="8" type="ORF">MNBD_GAMMA04-722</name>
</gene>
<keyword evidence="6" id="KW-0534">Nitrate assimilation</keyword>
<dbReference type="GO" id="GO:0042128">
    <property type="term" value="P:nitrate assimilation"/>
    <property type="evidence" value="ECO:0007669"/>
    <property type="project" value="UniProtKB-KW"/>
</dbReference>
<keyword evidence="4" id="KW-0408">Iron</keyword>
<dbReference type="PROSITE" id="PS51296">
    <property type="entry name" value="RIESKE"/>
    <property type="match status" value="1"/>
</dbReference>
<sequence length="106" mass="11350">MSEFQSVCLVNDLIPNAGVNALVNNQQVAIFYIDGKVYAIGNYDPVGKANVMSRGITGSIGDALVVAAPLYKEHYNLATGVCIENDALSVPVYEAKIENDVVFVKV</sequence>
<proteinExistence type="predicted"/>
<dbReference type="CDD" id="cd03529">
    <property type="entry name" value="Rieske_NirD"/>
    <property type="match status" value="1"/>
</dbReference>
<dbReference type="PROSITE" id="PS51300">
    <property type="entry name" value="NIRD"/>
    <property type="match status" value="1"/>
</dbReference>
<accession>A0A3B0W9A5</accession>
<evidence type="ECO:0000256" key="5">
    <source>
        <dbReference type="ARBA" id="ARBA00023014"/>
    </source>
</evidence>
<dbReference type="GO" id="GO:0008942">
    <property type="term" value="F:nitrite reductase [NAD(P)H] activity"/>
    <property type="evidence" value="ECO:0007669"/>
    <property type="project" value="UniProtKB-EC"/>
</dbReference>
<evidence type="ECO:0000256" key="3">
    <source>
        <dbReference type="ARBA" id="ARBA00023002"/>
    </source>
</evidence>
<dbReference type="Pfam" id="PF13806">
    <property type="entry name" value="Rieske_2"/>
    <property type="match status" value="1"/>
</dbReference>
<dbReference type="Gene3D" id="2.102.10.10">
    <property type="entry name" value="Rieske [2Fe-2S] iron-sulphur domain"/>
    <property type="match status" value="1"/>
</dbReference>
<reference evidence="8" key="1">
    <citation type="submission" date="2018-06" db="EMBL/GenBank/DDBJ databases">
        <authorList>
            <person name="Zhirakovskaya E."/>
        </authorList>
    </citation>
    <scope>NUCLEOTIDE SEQUENCE</scope>
</reference>
<feature type="domain" description="Rieske" evidence="7">
    <location>
        <begin position="5"/>
        <end position="104"/>
    </location>
</feature>
<keyword evidence="5" id="KW-0411">Iron-sulfur</keyword>
<keyword evidence="1" id="KW-0001">2Fe-2S</keyword>